<reference evidence="1" key="1">
    <citation type="submission" date="2019-04" db="EMBL/GenBank/DDBJ databases">
        <title>Microbes associate with the intestines of laboratory mice.</title>
        <authorList>
            <person name="Navarre W."/>
            <person name="Wong E."/>
            <person name="Huang K."/>
            <person name="Tropini C."/>
            <person name="Ng K."/>
            <person name="Yu B."/>
        </authorList>
    </citation>
    <scope>NUCLEOTIDE SEQUENCE</scope>
    <source>
        <strain evidence="1">NM01_1-7b</strain>
    </source>
</reference>
<protein>
    <submittedName>
        <fullName evidence="1">Uncharacterized protein</fullName>
    </submittedName>
</protein>
<gene>
    <name evidence="1" type="ORF">E5329_00760</name>
</gene>
<dbReference type="Proteomes" id="UP000304953">
    <property type="component" value="Unassembled WGS sequence"/>
</dbReference>
<evidence type="ECO:0000313" key="1">
    <source>
        <dbReference type="EMBL" id="TGY98342.1"/>
    </source>
</evidence>
<organism evidence="1 2">
    <name type="scientific">Petralouisia muris</name>
    <dbReference type="NCBI Taxonomy" id="3032872"/>
    <lineage>
        <taxon>Bacteria</taxon>
        <taxon>Bacillati</taxon>
        <taxon>Bacillota</taxon>
        <taxon>Clostridia</taxon>
        <taxon>Lachnospirales</taxon>
        <taxon>Lachnospiraceae</taxon>
        <taxon>Petralouisia</taxon>
    </lineage>
</organism>
<accession>A0AC61S226</accession>
<evidence type="ECO:0000313" key="2">
    <source>
        <dbReference type="Proteomes" id="UP000304953"/>
    </source>
</evidence>
<name>A0AC61S226_9FIRM</name>
<sequence length="122" mass="14381">MEEKNPMEEKIKELYESISFLGFNATYSRNNTYVENCRELVPKIQEFAQWFLTNITGLEEGIYQNLADILRDCETALREHDNVLMMDALEQGIAGYLEMFLSEEYFREKEKVYVGKAKEQES</sequence>
<keyword evidence="2" id="KW-1185">Reference proteome</keyword>
<proteinExistence type="predicted"/>
<comment type="caution">
    <text evidence="1">The sequence shown here is derived from an EMBL/GenBank/DDBJ whole genome shotgun (WGS) entry which is preliminary data.</text>
</comment>
<dbReference type="EMBL" id="SRYA01000001">
    <property type="protein sequence ID" value="TGY98342.1"/>
    <property type="molecule type" value="Genomic_DNA"/>
</dbReference>